<accession>A0A0C9MKS4</accession>
<keyword evidence="2" id="KW-1185">Reference proteome</keyword>
<dbReference type="AlphaFoldDB" id="A0A0C9MKS4"/>
<dbReference type="OrthoDB" id="2289632at2759"/>
<evidence type="ECO:0000313" key="2">
    <source>
        <dbReference type="Proteomes" id="UP000053815"/>
    </source>
</evidence>
<gene>
    <name evidence="1" type="ORF">MAM1_0568c10940</name>
</gene>
<dbReference type="STRING" id="91626.A0A0C9MKS4"/>
<evidence type="ECO:0000313" key="1">
    <source>
        <dbReference type="EMBL" id="GAN11381.1"/>
    </source>
</evidence>
<dbReference type="Proteomes" id="UP000053815">
    <property type="component" value="Unassembled WGS sequence"/>
</dbReference>
<organism evidence="1">
    <name type="scientific">Mucor ambiguus</name>
    <dbReference type="NCBI Taxonomy" id="91626"/>
    <lineage>
        <taxon>Eukaryota</taxon>
        <taxon>Fungi</taxon>
        <taxon>Fungi incertae sedis</taxon>
        <taxon>Mucoromycota</taxon>
        <taxon>Mucoromycotina</taxon>
        <taxon>Mucoromycetes</taxon>
        <taxon>Mucorales</taxon>
        <taxon>Mucorineae</taxon>
        <taxon>Mucoraceae</taxon>
        <taxon>Mucor</taxon>
    </lineage>
</organism>
<dbReference type="EMBL" id="DF836857">
    <property type="protein sequence ID" value="GAN11381.1"/>
    <property type="molecule type" value="Genomic_DNA"/>
</dbReference>
<protein>
    <submittedName>
        <fullName evidence="1">Uncharacterized protein</fullName>
    </submittedName>
</protein>
<name>A0A0C9MKS4_9FUNG</name>
<sequence>MFQEDVVAAITSPSVGRLEEFEGLVPNLVDAHKEIASRVCEVNHRIVRLQQQQNETSFNSYIQQNNQQNLLLTKMTQQLARDVKIIMMQQQCLN</sequence>
<reference evidence="1" key="1">
    <citation type="submission" date="2014-09" db="EMBL/GenBank/DDBJ databases">
        <title>Draft genome sequence of an oleaginous Mucoromycotina fungus Mucor ambiguus NBRC6742.</title>
        <authorList>
            <person name="Takeda I."/>
            <person name="Yamane N."/>
            <person name="Morita T."/>
            <person name="Tamano K."/>
            <person name="Machida M."/>
            <person name="Baker S."/>
            <person name="Koike H."/>
        </authorList>
    </citation>
    <scope>NUCLEOTIDE SEQUENCE</scope>
    <source>
        <strain evidence="1">NBRC 6742</strain>
    </source>
</reference>
<proteinExistence type="predicted"/>